<organism evidence="15 16">
    <name type="scientific">Paenibacillus timonensis</name>
    <dbReference type="NCBI Taxonomy" id="225915"/>
    <lineage>
        <taxon>Bacteria</taxon>
        <taxon>Bacillati</taxon>
        <taxon>Bacillota</taxon>
        <taxon>Bacilli</taxon>
        <taxon>Bacillales</taxon>
        <taxon>Paenibacillaceae</taxon>
        <taxon>Paenibacillus</taxon>
    </lineage>
</organism>
<dbReference type="InterPro" id="IPR004358">
    <property type="entry name" value="Sig_transdc_His_kin-like_C"/>
</dbReference>
<comment type="caution">
    <text evidence="15">The sequence shown here is derived from an EMBL/GenBank/DDBJ whole genome shotgun (WGS) entry which is preliminary data.</text>
</comment>
<evidence type="ECO:0000256" key="9">
    <source>
        <dbReference type="ARBA" id="ARBA00022840"/>
    </source>
</evidence>
<feature type="transmembrane region" description="Helical" evidence="13">
    <location>
        <begin position="103"/>
        <end position="122"/>
    </location>
</feature>
<dbReference type="InterPro" id="IPR003594">
    <property type="entry name" value="HATPase_dom"/>
</dbReference>
<dbReference type="InterPro" id="IPR005467">
    <property type="entry name" value="His_kinase_dom"/>
</dbReference>
<dbReference type="Proteomes" id="UP001597211">
    <property type="component" value="Unassembled WGS sequence"/>
</dbReference>
<dbReference type="PANTHER" id="PTHR45569:SF1">
    <property type="entry name" value="SENSOR PROTEIN KDPD"/>
    <property type="match status" value="1"/>
</dbReference>
<evidence type="ECO:0000256" key="1">
    <source>
        <dbReference type="ARBA" id="ARBA00000085"/>
    </source>
</evidence>
<dbReference type="PROSITE" id="PS50109">
    <property type="entry name" value="HIS_KIN"/>
    <property type="match status" value="1"/>
</dbReference>
<reference evidence="16" key="1">
    <citation type="journal article" date="2019" name="Int. J. Syst. Evol. Microbiol.">
        <title>The Global Catalogue of Microorganisms (GCM) 10K type strain sequencing project: providing services to taxonomists for standard genome sequencing and annotation.</title>
        <authorList>
            <consortium name="The Broad Institute Genomics Platform"/>
            <consortium name="The Broad Institute Genome Sequencing Center for Infectious Disease"/>
            <person name="Wu L."/>
            <person name="Ma J."/>
        </authorList>
    </citation>
    <scope>NUCLEOTIDE SEQUENCE [LARGE SCALE GENOMIC DNA]</scope>
    <source>
        <strain evidence="16">CCUG 48216</strain>
    </source>
</reference>
<evidence type="ECO:0000256" key="10">
    <source>
        <dbReference type="ARBA" id="ARBA00022989"/>
    </source>
</evidence>
<evidence type="ECO:0000256" key="13">
    <source>
        <dbReference type="SAM" id="Phobius"/>
    </source>
</evidence>
<dbReference type="SMART" id="SM00387">
    <property type="entry name" value="HATPase_c"/>
    <property type="match status" value="1"/>
</dbReference>
<evidence type="ECO:0000256" key="4">
    <source>
        <dbReference type="ARBA" id="ARBA00022553"/>
    </source>
</evidence>
<dbReference type="Gene3D" id="3.30.565.10">
    <property type="entry name" value="Histidine kinase-like ATPase, C-terminal domain"/>
    <property type="match status" value="1"/>
</dbReference>
<dbReference type="Pfam" id="PF00512">
    <property type="entry name" value="HisKA"/>
    <property type="match status" value="1"/>
</dbReference>
<dbReference type="Gene3D" id="1.10.287.130">
    <property type="match status" value="1"/>
</dbReference>
<keyword evidence="7" id="KW-0547">Nucleotide-binding</keyword>
<keyword evidence="8" id="KW-0418">Kinase</keyword>
<keyword evidence="5" id="KW-0808">Transferase</keyword>
<evidence type="ECO:0000256" key="11">
    <source>
        <dbReference type="ARBA" id="ARBA00023012"/>
    </source>
</evidence>
<dbReference type="PANTHER" id="PTHR45569">
    <property type="entry name" value="SENSOR PROTEIN KDPD"/>
    <property type="match status" value="1"/>
</dbReference>
<dbReference type="EC" id="2.7.13.3" evidence="3"/>
<dbReference type="CDD" id="cd00082">
    <property type="entry name" value="HisKA"/>
    <property type="match status" value="1"/>
</dbReference>
<dbReference type="InterPro" id="IPR025201">
    <property type="entry name" value="KdpD_TM"/>
</dbReference>
<accession>A0ABW3SIW8</accession>
<gene>
    <name evidence="15" type="ORF">ACFQ2Z_22850</name>
</gene>
<feature type="domain" description="Histidine kinase" evidence="14">
    <location>
        <begin position="305"/>
        <end position="521"/>
    </location>
</feature>
<evidence type="ECO:0000256" key="6">
    <source>
        <dbReference type="ARBA" id="ARBA00022692"/>
    </source>
</evidence>
<evidence type="ECO:0000256" key="3">
    <source>
        <dbReference type="ARBA" id="ARBA00012438"/>
    </source>
</evidence>
<feature type="transmembrane region" description="Helical" evidence="13">
    <location>
        <begin position="25"/>
        <end position="45"/>
    </location>
</feature>
<evidence type="ECO:0000256" key="12">
    <source>
        <dbReference type="ARBA" id="ARBA00023136"/>
    </source>
</evidence>
<dbReference type="InterPro" id="IPR036890">
    <property type="entry name" value="HATPase_C_sf"/>
</dbReference>
<keyword evidence="9" id="KW-0067">ATP-binding</keyword>
<evidence type="ECO:0000313" key="15">
    <source>
        <dbReference type="EMBL" id="MFD1184180.1"/>
    </source>
</evidence>
<evidence type="ECO:0000256" key="7">
    <source>
        <dbReference type="ARBA" id="ARBA00022741"/>
    </source>
</evidence>
<comment type="subcellular location">
    <subcellularLocation>
        <location evidence="2">Membrane</location>
        <topology evidence="2">Multi-pass membrane protein</topology>
    </subcellularLocation>
</comment>
<evidence type="ECO:0000313" key="16">
    <source>
        <dbReference type="Proteomes" id="UP001597211"/>
    </source>
</evidence>
<evidence type="ECO:0000256" key="8">
    <source>
        <dbReference type="ARBA" id="ARBA00022777"/>
    </source>
</evidence>
<keyword evidence="6 13" id="KW-0812">Transmembrane</keyword>
<dbReference type="InterPro" id="IPR036097">
    <property type="entry name" value="HisK_dim/P_sf"/>
</dbReference>
<evidence type="ECO:0000256" key="5">
    <source>
        <dbReference type="ARBA" id="ARBA00022679"/>
    </source>
</evidence>
<dbReference type="EMBL" id="JBHTKZ010000073">
    <property type="protein sequence ID" value="MFD1184180.1"/>
    <property type="molecule type" value="Genomic_DNA"/>
</dbReference>
<dbReference type="SMART" id="SM00388">
    <property type="entry name" value="HisKA"/>
    <property type="match status" value="1"/>
</dbReference>
<dbReference type="PRINTS" id="PR00344">
    <property type="entry name" value="BCTRLSENSOR"/>
</dbReference>
<comment type="catalytic activity">
    <reaction evidence="1">
        <text>ATP + protein L-histidine = ADP + protein N-phospho-L-histidine.</text>
        <dbReference type="EC" id="2.7.13.3"/>
    </reaction>
</comment>
<evidence type="ECO:0000256" key="2">
    <source>
        <dbReference type="ARBA" id="ARBA00004141"/>
    </source>
</evidence>
<keyword evidence="16" id="KW-1185">Reference proteome</keyword>
<dbReference type="RefSeq" id="WP_240271358.1">
    <property type="nucleotide sequence ID" value="NZ_JAKSXN010000082.1"/>
</dbReference>
<keyword evidence="4" id="KW-0597">Phosphoprotein</keyword>
<name>A0ABW3SIW8_9BACL</name>
<sequence length="521" mass="56948">MKMRHAADAAGLAPDTKWSRRKTAAANWAVTVGMIAMATLLSLGFRWTGMHESNFIMTYILGVLLVARLTDGYIYGMSASIIGVLAFNFFFTEPYYTFIAYRADYPVTFAVMLAVAVMTSALTTRAKREAEISAGREQRAQILYRISRSLLATENISQIAETGVENIAKLYGRIAIMATVDEAGRLGEPYVHAVNDARSDLFHTPGEKQAMEACASSGLATGSGTDRFPSGQAYYLPLLGQSGCFGVIGISCTDRRPLSGEQKKMLEAVSSQLAMAMEREKLLDIQQRSKMEIEREQLRGNLLRAVSHDLRTPLAGILGSAAALLNHDDTLEPAEKEKLLQGIYEDTSWLIHSIENILSMTRMDEGNLSIHKSMEAVEEVVGEAISRVEKLLADHTIRVRIPDELVMLPMDGILIEQVLVNLLDNAIKHTPPGSAIDIDVQAGSDRVVFEVADNGSGIPEAYLNSVFDRFFTVAESRSERRGTGLGLSICRSIVAAHGGDISAFNNESGGATFRFALPRKE</sequence>
<dbReference type="InterPro" id="IPR003661">
    <property type="entry name" value="HisK_dim/P_dom"/>
</dbReference>
<dbReference type="Pfam" id="PF13493">
    <property type="entry name" value="DUF4118"/>
    <property type="match status" value="1"/>
</dbReference>
<dbReference type="SUPFAM" id="SSF47384">
    <property type="entry name" value="Homodimeric domain of signal transducing histidine kinase"/>
    <property type="match status" value="1"/>
</dbReference>
<dbReference type="Pfam" id="PF02518">
    <property type="entry name" value="HATPase_c"/>
    <property type="match status" value="1"/>
</dbReference>
<dbReference type="CDD" id="cd00075">
    <property type="entry name" value="HATPase"/>
    <property type="match status" value="1"/>
</dbReference>
<dbReference type="SUPFAM" id="SSF55781">
    <property type="entry name" value="GAF domain-like"/>
    <property type="match status" value="1"/>
</dbReference>
<proteinExistence type="predicted"/>
<dbReference type="Gene3D" id="1.20.120.620">
    <property type="entry name" value="Backbone structure of the membrane domain of e. Coli histidine kinase receptor kdpd"/>
    <property type="match status" value="1"/>
</dbReference>
<dbReference type="SUPFAM" id="SSF55874">
    <property type="entry name" value="ATPase domain of HSP90 chaperone/DNA topoisomerase II/histidine kinase"/>
    <property type="match status" value="1"/>
</dbReference>
<keyword evidence="12 13" id="KW-0472">Membrane</keyword>
<protein>
    <recommendedName>
        <fullName evidence="3">histidine kinase</fullName>
        <ecNumber evidence="3">2.7.13.3</ecNumber>
    </recommendedName>
</protein>
<dbReference type="Gene3D" id="3.30.450.40">
    <property type="match status" value="1"/>
</dbReference>
<dbReference type="InterPro" id="IPR038318">
    <property type="entry name" value="KdpD_sf"/>
</dbReference>
<keyword evidence="10 13" id="KW-1133">Transmembrane helix</keyword>
<feature type="transmembrane region" description="Helical" evidence="13">
    <location>
        <begin position="73"/>
        <end position="91"/>
    </location>
</feature>
<keyword evidence="11" id="KW-0902">Two-component regulatory system</keyword>
<dbReference type="InterPro" id="IPR029016">
    <property type="entry name" value="GAF-like_dom_sf"/>
</dbReference>
<evidence type="ECO:0000259" key="14">
    <source>
        <dbReference type="PROSITE" id="PS50109"/>
    </source>
</evidence>
<dbReference type="InterPro" id="IPR052023">
    <property type="entry name" value="Histidine_kinase_KdpD"/>
</dbReference>